<dbReference type="Pfam" id="PF17210">
    <property type="entry name" value="SdrD_B"/>
    <property type="match status" value="1"/>
</dbReference>
<dbReference type="GO" id="GO:0005576">
    <property type="term" value="C:extracellular region"/>
    <property type="evidence" value="ECO:0007669"/>
    <property type="project" value="UniProtKB-SubCell"/>
</dbReference>
<reference evidence="6" key="1">
    <citation type="submission" date="2017-09" db="EMBL/GenBank/DDBJ databases">
        <title>Complete Genome Sequence of ansamitocin-producing Bacterium Actinosynnema pretiosum X47.</title>
        <authorList>
            <person name="Cao G."/>
            <person name="Zong G."/>
            <person name="Zhong C."/>
            <person name="Fu J."/>
        </authorList>
    </citation>
    <scope>NUCLEOTIDE SEQUENCE [LARGE SCALE GENOMIC DNA]</scope>
    <source>
        <strain evidence="6">X47</strain>
    </source>
</reference>
<gene>
    <name evidence="6" type="ORF">CNX65_20760</name>
</gene>
<feature type="signal peptide" evidence="4">
    <location>
        <begin position="1"/>
        <end position="24"/>
    </location>
</feature>
<dbReference type="SUPFAM" id="SSF50370">
    <property type="entry name" value="Ricin B-like lectins"/>
    <property type="match status" value="1"/>
</dbReference>
<dbReference type="AlphaFoldDB" id="A0A290Z8V0"/>
<name>A0A290Z8V0_9PSEU</name>
<dbReference type="KEGG" id="apre:CNX65_20760"/>
<dbReference type="InterPro" id="IPR035992">
    <property type="entry name" value="Ricin_B-like_lectins"/>
</dbReference>
<dbReference type="InterPro" id="IPR000772">
    <property type="entry name" value="Ricin_B_lectin"/>
</dbReference>
<dbReference type="Gene3D" id="2.60.40.10">
    <property type="entry name" value="Immunoglobulins"/>
    <property type="match status" value="1"/>
</dbReference>
<dbReference type="SMART" id="SM00458">
    <property type="entry name" value="RICIN"/>
    <property type="match status" value="1"/>
</dbReference>
<evidence type="ECO:0000256" key="4">
    <source>
        <dbReference type="SAM" id="SignalP"/>
    </source>
</evidence>
<evidence type="ECO:0000256" key="2">
    <source>
        <dbReference type="ARBA" id="ARBA00022525"/>
    </source>
</evidence>
<feature type="chain" id="PRO_5012583967" description="Ricin B lectin domain-containing protein" evidence="4">
    <location>
        <begin position="25"/>
        <end position="334"/>
    </location>
</feature>
<dbReference type="EMBL" id="CP023445">
    <property type="protein sequence ID" value="ATE55414.1"/>
    <property type="molecule type" value="Genomic_DNA"/>
</dbReference>
<organism evidence="6 7">
    <name type="scientific">Actinosynnema pretiosum</name>
    <dbReference type="NCBI Taxonomy" id="42197"/>
    <lineage>
        <taxon>Bacteria</taxon>
        <taxon>Bacillati</taxon>
        <taxon>Actinomycetota</taxon>
        <taxon>Actinomycetes</taxon>
        <taxon>Pseudonocardiales</taxon>
        <taxon>Pseudonocardiaceae</taxon>
        <taxon>Actinosynnema</taxon>
    </lineage>
</organism>
<sequence length="334" mass="35964">MRRWLSVACAAFVALPLGAGIAQAEEPVEQQDRVGIKIDEALAGQASPEAAFRSRASLNDVSAQAVGSNVIAGRLWSDSNGDGYRGDSEAGLSVRVVLFGEVDGTLTVAETYSQGNGAYSFTNLPSGVYQVWADTDPVNSWLIPTGIGVGGDRQRDSDMVGPVAVSLPIHFADAGPAQRGVDGGFISSQYYYGYKIKNGASNWCLDQEFPQGFPTTKVGVHHCNNGSNQQWDVFWEFEQGLGVARFENWATVHCLDQEYPNGQQTPRVGAYPCNGGTNQKWVVHHNELYGEPALAINQRSGYCLDQEAPTGTPTTVLGAYLCNGGANQKWYLND</sequence>
<dbReference type="Proteomes" id="UP000218505">
    <property type="component" value="Chromosome"/>
</dbReference>
<dbReference type="InterPro" id="IPR033764">
    <property type="entry name" value="Sdr_B"/>
</dbReference>
<evidence type="ECO:0000256" key="1">
    <source>
        <dbReference type="ARBA" id="ARBA00004613"/>
    </source>
</evidence>
<dbReference type="Gene3D" id="2.80.10.50">
    <property type="match status" value="2"/>
</dbReference>
<dbReference type="GO" id="GO:0005975">
    <property type="term" value="P:carbohydrate metabolic process"/>
    <property type="evidence" value="ECO:0007669"/>
    <property type="project" value="UniProtKB-ARBA"/>
</dbReference>
<dbReference type="Pfam" id="PF00652">
    <property type="entry name" value="Ricin_B_lectin"/>
    <property type="match status" value="1"/>
</dbReference>
<dbReference type="InterPro" id="IPR013783">
    <property type="entry name" value="Ig-like_fold"/>
</dbReference>
<keyword evidence="2" id="KW-0964">Secreted</keyword>
<feature type="domain" description="Ricin B lectin" evidence="5">
    <location>
        <begin position="191"/>
        <end position="333"/>
    </location>
</feature>
<accession>A0A290Z8V0</accession>
<evidence type="ECO:0000259" key="5">
    <source>
        <dbReference type="SMART" id="SM00458"/>
    </source>
</evidence>
<dbReference type="PROSITE" id="PS50231">
    <property type="entry name" value="RICIN_B_LECTIN"/>
    <property type="match status" value="1"/>
</dbReference>
<protein>
    <recommendedName>
        <fullName evidence="5">Ricin B lectin domain-containing protein</fullName>
    </recommendedName>
</protein>
<dbReference type="CDD" id="cd23415">
    <property type="entry name" value="beta-trefoil_Ricin_AH"/>
    <property type="match status" value="1"/>
</dbReference>
<keyword evidence="7" id="KW-1185">Reference proteome</keyword>
<comment type="subcellular location">
    <subcellularLocation>
        <location evidence="1">Secreted</location>
    </subcellularLocation>
</comment>
<keyword evidence="3 4" id="KW-0732">Signal</keyword>
<evidence type="ECO:0000256" key="3">
    <source>
        <dbReference type="ARBA" id="ARBA00022729"/>
    </source>
</evidence>
<evidence type="ECO:0000313" key="6">
    <source>
        <dbReference type="EMBL" id="ATE55414.1"/>
    </source>
</evidence>
<evidence type="ECO:0000313" key="7">
    <source>
        <dbReference type="Proteomes" id="UP000218505"/>
    </source>
</evidence>
<dbReference type="SUPFAM" id="SSF117074">
    <property type="entry name" value="Hypothetical protein PA1324"/>
    <property type="match status" value="1"/>
</dbReference>
<proteinExistence type="predicted"/>